<dbReference type="Proteomes" id="UP001341840">
    <property type="component" value="Unassembled WGS sequence"/>
</dbReference>
<evidence type="ECO:0000313" key="3">
    <source>
        <dbReference type="Proteomes" id="UP001341840"/>
    </source>
</evidence>
<keyword evidence="1" id="KW-0812">Transmembrane</keyword>
<comment type="caution">
    <text evidence="2">The sequence shown here is derived from an EMBL/GenBank/DDBJ whole genome shotgun (WGS) entry which is preliminary data.</text>
</comment>
<protein>
    <submittedName>
        <fullName evidence="2">Uncharacterized protein</fullName>
    </submittedName>
</protein>
<sequence length="86" mass="9539">MGWSEWSPFCSNFDIVFSYLKVIMLLLFLFAQEGIKANPVEDDEADDDGACDDMEGLLNDVFGDGANAGQNEEAEKFHGLIERASQ</sequence>
<dbReference type="EMBL" id="JASCZI010182362">
    <property type="protein sequence ID" value="MED6187735.1"/>
    <property type="molecule type" value="Genomic_DNA"/>
</dbReference>
<name>A0ABU6WRW5_9FABA</name>
<accession>A0ABU6WRW5</accession>
<reference evidence="2 3" key="1">
    <citation type="journal article" date="2023" name="Plants (Basel)">
        <title>Bridging the Gap: Combining Genomics and Transcriptomics Approaches to Understand Stylosanthes scabra, an Orphan Legume from the Brazilian Caatinga.</title>
        <authorList>
            <person name="Ferreira-Neto J.R.C."/>
            <person name="da Silva M.D."/>
            <person name="Binneck E."/>
            <person name="de Melo N.F."/>
            <person name="da Silva R.H."/>
            <person name="de Melo A.L.T.M."/>
            <person name="Pandolfi V."/>
            <person name="Bustamante F.O."/>
            <person name="Brasileiro-Vidal A.C."/>
            <person name="Benko-Iseppon A.M."/>
        </authorList>
    </citation>
    <scope>NUCLEOTIDE SEQUENCE [LARGE SCALE GENOMIC DNA]</scope>
    <source>
        <tissue evidence="2">Leaves</tissue>
    </source>
</reference>
<evidence type="ECO:0000256" key="1">
    <source>
        <dbReference type="SAM" id="Phobius"/>
    </source>
</evidence>
<proteinExistence type="predicted"/>
<keyword evidence="3" id="KW-1185">Reference proteome</keyword>
<keyword evidence="1" id="KW-1133">Transmembrane helix</keyword>
<organism evidence="2 3">
    <name type="scientific">Stylosanthes scabra</name>
    <dbReference type="NCBI Taxonomy" id="79078"/>
    <lineage>
        <taxon>Eukaryota</taxon>
        <taxon>Viridiplantae</taxon>
        <taxon>Streptophyta</taxon>
        <taxon>Embryophyta</taxon>
        <taxon>Tracheophyta</taxon>
        <taxon>Spermatophyta</taxon>
        <taxon>Magnoliopsida</taxon>
        <taxon>eudicotyledons</taxon>
        <taxon>Gunneridae</taxon>
        <taxon>Pentapetalae</taxon>
        <taxon>rosids</taxon>
        <taxon>fabids</taxon>
        <taxon>Fabales</taxon>
        <taxon>Fabaceae</taxon>
        <taxon>Papilionoideae</taxon>
        <taxon>50 kb inversion clade</taxon>
        <taxon>dalbergioids sensu lato</taxon>
        <taxon>Dalbergieae</taxon>
        <taxon>Pterocarpus clade</taxon>
        <taxon>Stylosanthes</taxon>
    </lineage>
</organism>
<gene>
    <name evidence="2" type="ORF">PIB30_079283</name>
</gene>
<evidence type="ECO:0000313" key="2">
    <source>
        <dbReference type="EMBL" id="MED6187735.1"/>
    </source>
</evidence>
<feature type="transmembrane region" description="Helical" evidence="1">
    <location>
        <begin position="12"/>
        <end position="31"/>
    </location>
</feature>
<keyword evidence="1" id="KW-0472">Membrane</keyword>